<keyword evidence="2" id="KW-1185">Reference proteome</keyword>
<evidence type="ECO:0000313" key="2">
    <source>
        <dbReference type="Proteomes" id="UP000247647"/>
    </source>
</evidence>
<dbReference type="RefSeq" id="XP_025475670.1">
    <property type="nucleotide sequence ID" value="XM_025628173.1"/>
</dbReference>
<name>A0A318YZ62_ASPNB</name>
<dbReference type="Proteomes" id="UP000247647">
    <property type="component" value="Unassembled WGS sequence"/>
</dbReference>
<accession>A0A318YZ62</accession>
<proteinExistence type="predicted"/>
<dbReference type="GeneID" id="37130629"/>
<gene>
    <name evidence="1" type="ORF">BO87DRAFT_445683</name>
</gene>
<reference evidence="1" key="1">
    <citation type="submission" date="2016-12" db="EMBL/GenBank/DDBJ databases">
        <title>The genomes of Aspergillus section Nigri reveals drivers in fungal speciation.</title>
        <authorList>
            <consortium name="DOE Joint Genome Institute"/>
            <person name="Vesth T.C."/>
            <person name="Nybo J."/>
            <person name="Theobald S."/>
            <person name="Brandl J."/>
            <person name="Frisvad J.C."/>
            <person name="Nielsen K.F."/>
            <person name="Lyhne E.K."/>
            <person name="Kogle M.E."/>
            <person name="Kuo A."/>
            <person name="Riley R."/>
            <person name="Clum A."/>
            <person name="Nolan M."/>
            <person name="Lipzen A."/>
            <person name="Salamov A."/>
            <person name="Henrissat B."/>
            <person name="Wiebenga A."/>
            <person name="De Vries R.P."/>
            <person name="Grigoriev I.V."/>
            <person name="Mortensen U.H."/>
            <person name="Andersen M.R."/>
            <person name="Baker S.E."/>
        </authorList>
    </citation>
    <scope>NUCLEOTIDE SEQUENCE [LARGE SCALE GENOMIC DNA]</scope>
    <source>
        <strain evidence="1">CBS 115656</strain>
    </source>
</reference>
<organism evidence="1 2">
    <name type="scientific">Aspergillus neoniger (strain CBS 115656)</name>
    <dbReference type="NCBI Taxonomy" id="1448310"/>
    <lineage>
        <taxon>Eukaryota</taxon>
        <taxon>Fungi</taxon>
        <taxon>Dikarya</taxon>
        <taxon>Ascomycota</taxon>
        <taxon>Pezizomycotina</taxon>
        <taxon>Eurotiomycetes</taxon>
        <taxon>Eurotiomycetidae</taxon>
        <taxon>Eurotiales</taxon>
        <taxon>Aspergillaceae</taxon>
        <taxon>Aspergillus</taxon>
        <taxon>Aspergillus subgen. Circumdati</taxon>
    </lineage>
</organism>
<dbReference type="EMBL" id="KZ821483">
    <property type="protein sequence ID" value="PYH30192.1"/>
    <property type="molecule type" value="Genomic_DNA"/>
</dbReference>
<dbReference type="AlphaFoldDB" id="A0A318YZ62"/>
<evidence type="ECO:0000313" key="1">
    <source>
        <dbReference type="EMBL" id="PYH30192.1"/>
    </source>
</evidence>
<protein>
    <submittedName>
        <fullName evidence="1">Uncharacterized protein</fullName>
    </submittedName>
</protein>
<feature type="non-terminal residue" evidence="1">
    <location>
        <position position="1"/>
    </location>
</feature>
<sequence>FFKPIASSSAASSATPKDGCFQQAKESASTALRSASFLCSVDYVHFSYTEYSADTSSPAIMSASTYVGNEMPPAAMHRPLYVGFNWSAPLDLSYTGLQFMVDCEAAEESTVLL</sequence>